<dbReference type="Proteomes" id="UP000676565">
    <property type="component" value="Unassembled WGS sequence"/>
</dbReference>
<accession>A0ABS5C5K0</accession>
<evidence type="ECO:0000313" key="3">
    <source>
        <dbReference type="EMBL" id="MBP3960725.1"/>
    </source>
</evidence>
<dbReference type="PROSITE" id="PS51257">
    <property type="entry name" value="PROKAR_LIPOPROTEIN"/>
    <property type="match status" value="1"/>
</dbReference>
<dbReference type="RefSeq" id="WP_210663048.1">
    <property type="nucleotide sequence ID" value="NZ_JAGKQQ010000002.1"/>
</dbReference>
<dbReference type="EMBL" id="JAGKQQ010000002">
    <property type="protein sequence ID" value="MBP3960725.1"/>
    <property type="molecule type" value="Genomic_DNA"/>
</dbReference>
<sequence length="779" mass="81596">MFARLAALVLVAAVAGIGGCSYNPATFPYWLPPGRIEQTHAKPRGFGYFRDFDPKACRLEIKPGGNATAPLGSQIVLVATVYDKEGVPRRDRRVEWMIEGPGNIVEADESGVFAGRGYKVDNKYAVTYTSYIPKTITRGNDDPKDDVAVEPGQTFVVISSAIPGETVVTAYAPEVFNWDNGRVITKVMWGDSRFKFPETTTVRIGGETTLATSINPASADAGSNFRVRYRVIGGPPAVLVSKSGDDTTASLSGSGGKEAEALTDTNGEAAVRLVQRDPKAGKTRVAVEVVKPPENGVGPGTVVGRRETVVEWATAEVKLKVDAPPVASAIGTFPVTVSLDNIAGVDSKDARVRVTISDSATLSRSEPPPTRQDEKGGLIFDLPPVSGKGKQSVVMQVRPAKVGQVTITAEAVTADSMRADTSATTRVEQGKLNLVLEVPPIALAGERIPGRIAITNGGAAPAENVTVWAQFDEGLLSGTARSPVELTAGTLAPGQTKTLDLPLTAKATGRYGVRVRATGDGNLSASAEPLSVEVRKAELAVAITGPKLAYLYQQVSWSITVANRGDAPVSNAVVRATLPPEVKITAADGGTIGPGSVEWKLADLASGTQKSFKLEGDAIKLAAQAGVTVSVLADATNNGKTVGTPVEGRAEASVAVIGNAALSLELATPPGLVEVGKRVRFQIRVKNQGTVSARNIDVTALAPPELKPFRGTGPAEGRIDNAGRVVFPTVDELQPGQTLTFTVEVDAAQTGDARFTAEVKAAHLRNPLKEEQSVRVTGK</sequence>
<protein>
    <submittedName>
        <fullName evidence="3">DUF11 domain-containing protein</fullName>
    </submittedName>
</protein>
<feature type="domain" description="DUF11" evidence="2">
    <location>
        <begin position="673"/>
        <end position="765"/>
    </location>
</feature>
<gene>
    <name evidence="3" type="ORF">J8F10_36340</name>
</gene>
<keyword evidence="4" id="KW-1185">Reference proteome</keyword>
<organism evidence="3 4">
    <name type="scientific">Gemmata palustris</name>
    <dbReference type="NCBI Taxonomy" id="2822762"/>
    <lineage>
        <taxon>Bacteria</taxon>
        <taxon>Pseudomonadati</taxon>
        <taxon>Planctomycetota</taxon>
        <taxon>Planctomycetia</taxon>
        <taxon>Gemmatales</taxon>
        <taxon>Gemmataceae</taxon>
        <taxon>Gemmata</taxon>
    </lineage>
</organism>
<feature type="domain" description="DUF11" evidence="2">
    <location>
        <begin position="550"/>
        <end position="638"/>
    </location>
</feature>
<feature type="region of interest" description="Disordered" evidence="1">
    <location>
        <begin position="358"/>
        <end position="378"/>
    </location>
</feature>
<dbReference type="Gene3D" id="2.60.40.10">
    <property type="entry name" value="Immunoglobulins"/>
    <property type="match status" value="3"/>
</dbReference>
<dbReference type="InterPro" id="IPR051172">
    <property type="entry name" value="Chlamydia_OmcB"/>
</dbReference>
<dbReference type="InterPro" id="IPR013783">
    <property type="entry name" value="Ig-like_fold"/>
</dbReference>
<dbReference type="Pfam" id="PF01345">
    <property type="entry name" value="DUF11"/>
    <property type="match status" value="2"/>
</dbReference>
<dbReference type="InterPro" id="IPR001434">
    <property type="entry name" value="OmcB-like_DUF11"/>
</dbReference>
<name>A0ABS5C5K0_9BACT</name>
<proteinExistence type="predicted"/>
<evidence type="ECO:0000256" key="1">
    <source>
        <dbReference type="SAM" id="MobiDB-lite"/>
    </source>
</evidence>
<comment type="caution">
    <text evidence="3">The sequence shown here is derived from an EMBL/GenBank/DDBJ whole genome shotgun (WGS) entry which is preliminary data.</text>
</comment>
<evidence type="ECO:0000259" key="2">
    <source>
        <dbReference type="Pfam" id="PF01345"/>
    </source>
</evidence>
<reference evidence="3 4" key="1">
    <citation type="submission" date="2021-04" db="EMBL/GenBank/DDBJ databases">
        <authorList>
            <person name="Ivanova A."/>
        </authorList>
    </citation>
    <scope>NUCLEOTIDE SEQUENCE [LARGE SCALE GENOMIC DNA]</scope>
    <source>
        <strain evidence="3 4">G18</strain>
    </source>
</reference>
<evidence type="ECO:0000313" key="4">
    <source>
        <dbReference type="Proteomes" id="UP000676565"/>
    </source>
</evidence>
<dbReference type="PANTHER" id="PTHR34819">
    <property type="entry name" value="LARGE CYSTEINE-RICH PERIPLASMIC PROTEIN OMCB"/>
    <property type="match status" value="1"/>
</dbReference>